<accession>A0A3M0CJ75</accession>
<dbReference type="OrthoDB" id="9804637at2"/>
<organism evidence="2 3">
    <name type="scientific">Eilatimonas milleporae</name>
    <dbReference type="NCBI Taxonomy" id="911205"/>
    <lineage>
        <taxon>Bacteria</taxon>
        <taxon>Pseudomonadati</taxon>
        <taxon>Pseudomonadota</taxon>
        <taxon>Alphaproteobacteria</taxon>
        <taxon>Kordiimonadales</taxon>
        <taxon>Kordiimonadaceae</taxon>
        <taxon>Eilatimonas</taxon>
    </lineage>
</organism>
<feature type="transmembrane region" description="Helical" evidence="1">
    <location>
        <begin position="7"/>
        <end position="26"/>
    </location>
</feature>
<comment type="caution">
    <text evidence="2">The sequence shown here is derived from an EMBL/GenBank/DDBJ whole genome shotgun (WGS) entry which is preliminary data.</text>
</comment>
<reference evidence="2 3" key="1">
    <citation type="submission" date="2018-10" db="EMBL/GenBank/DDBJ databases">
        <title>Genomic Encyclopedia of Archaeal and Bacterial Type Strains, Phase II (KMG-II): from individual species to whole genera.</title>
        <authorList>
            <person name="Goeker M."/>
        </authorList>
    </citation>
    <scope>NUCLEOTIDE SEQUENCE [LARGE SCALE GENOMIC DNA]</scope>
    <source>
        <strain evidence="2 3">DSM 25217</strain>
    </source>
</reference>
<evidence type="ECO:0000313" key="3">
    <source>
        <dbReference type="Proteomes" id="UP000271227"/>
    </source>
</evidence>
<evidence type="ECO:0000256" key="1">
    <source>
        <dbReference type="SAM" id="Phobius"/>
    </source>
</evidence>
<evidence type="ECO:0000313" key="2">
    <source>
        <dbReference type="EMBL" id="RMB08827.1"/>
    </source>
</evidence>
<name>A0A3M0CJ75_9PROT</name>
<gene>
    <name evidence="2" type="ORF">BXY39_1468</name>
</gene>
<dbReference type="InParanoid" id="A0A3M0CJ75"/>
<feature type="transmembrane region" description="Helical" evidence="1">
    <location>
        <begin position="54"/>
        <end position="72"/>
    </location>
</feature>
<dbReference type="EMBL" id="REFR01000010">
    <property type="protein sequence ID" value="RMB08827.1"/>
    <property type="molecule type" value="Genomic_DNA"/>
</dbReference>
<keyword evidence="1" id="KW-1133">Transmembrane helix</keyword>
<dbReference type="InterPro" id="IPR009935">
    <property type="entry name" value="DUF1467"/>
</dbReference>
<sequence>MNIATIILVYVICWWMVFFAMLPVGVKAQHESEDGVVQGTVPSAPVNPNLKKKALITSVIALVLTTGYYLIVDFELIRITVPSR</sequence>
<dbReference type="Pfam" id="PF07330">
    <property type="entry name" value="DUF1467"/>
    <property type="match status" value="1"/>
</dbReference>
<keyword evidence="3" id="KW-1185">Reference proteome</keyword>
<keyword evidence="1" id="KW-0472">Membrane</keyword>
<proteinExistence type="predicted"/>
<keyword evidence="1" id="KW-0812">Transmembrane</keyword>
<protein>
    <submittedName>
        <fullName evidence="2">Putative secreted protein</fullName>
    </submittedName>
</protein>
<dbReference type="RefSeq" id="WP_121938157.1">
    <property type="nucleotide sequence ID" value="NZ_REFR01000010.1"/>
</dbReference>
<dbReference type="AlphaFoldDB" id="A0A3M0CJ75"/>
<dbReference type="Proteomes" id="UP000271227">
    <property type="component" value="Unassembled WGS sequence"/>
</dbReference>